<protein>
    <recommendedName>
        <fullName evidence="4">Fungal N-terminal domain-containing protein</fullName>
    </recommendedName>
</protein>
<feature type="region of interest" description="Disordered" evidence="1">
    <location>
        <begin position="572"/>
        <end position="611"/>
    </location>
</feature>
<dbReference type="Proteomes" id="UP001392437">
    <property type="component" value="Unassembled WGS sequence"/>
</dbReference>
<sequence>MDPSNIISIIELSASAVKLGSKVYEEFFGHDRSIDKLQRLNVRLQGLNEILQKFAKSAIPLLNAQYLGTNATLRECKDFLRQFEATLSSRQGFKSVTQRTFFPFSESRLATFDKRIDNHYQELSTYINLQLLQRKTCKPWGNPQVKSSADRQSRSASSIPGMDVHGARAGGAPSEFMSNSLPTSRAPIPDIPSRSRSAASSVDQLVAPLLEDARPASPRSPRVDNDSTSPFLSPPLHAANGTTSYPPSIAEGAEDDQLGGGQSRVGDQPLGSWPSPMTDDLTVVQNGVQGRPVKLILGLIGRFDLMSDCYSVQETGQFRIVEWVTTRMRLRHFIPRNETRIPYTKPNDKTLEVSFLPWSTRHTVEITDSGGTRTLQETPRYYFKHKPDRETFQRKVRNRQFLEMVQALVVHSREEKYIAKDVHLKIWRTNATDDSPILSFAHHERDQSSHHVEYKIRWFKRSPEFKGETRLILRVYSPESDLDYGPASIEEAPTRRPSFGDRIMRRNSGRSPSPSVSGRTTAVLYEQKGEVPPANVQRLGHLDIEFQTSMLRDKFVKVCYDVHQPGSVLARRSTAGVSDGLPSPQALSRPPSWTHLPQSGSMSPTSRRNSHNEHYLMSAKSQCNCASYPSYPSKAR</sequence>
<evidence type="ECO:0000256" key="1">
    <source>
        <dbReference type="SAM" id="MobiDB-lite"/>
    </source>
</evidence>
<comment type="caution">
    <text evidence="2">The sequence shown here is derived from an EMBL/GenBank/DDBJ whole genome shotgun (WGS) entry which is preliminary data.</text>
</comment>
<feature type="region of interest" description="Disordered" evidence="1">
    <location>
        <begin position="486"/>
        <end position="519"/>
    </location>
</feature>
<accession>A0AAW0QBV2</accession>
<dbReference type="AlphaFoldDB" id="A0AAW0QBV2"/>
<proteinExistence type="predicted"/>
<evidence type="ECO:0000313" key="2">
    <source>
        <dbReference type="EMBL" id="KAK8096044.1"/>
    </source>
</evidence>
<evidence type="ECO:0008006" key="4">
    <source>
        <dbReference type="Google" id="ProtNLM"/>
    </source>
</evidence>
<organism evidence="2 3">
    <name type="scientific">Apiospora kogelbergensis</name>
    <dbReference type="NCBI Taxonomy" id="1337665"/>
    <lineage>
        <taxon>Eukaryota</taxon>
        <taxon>Fungi</taxon>
        <taxon>Dikarya</taxon>
        <taxon>Ascomycota</taxon>
        <taxon>Pezizomycotina</taxon>
        <taxon>Sordariomycetes</taxon>
        <taxon>Xylariomycetidae</taxon>
        <taxon>Amphisphaeriales</taxon>
        <taxon>Apiosporaceae</taxon>
        <taxon>Apiospora</taxon>
    </lineage>
</organism>
<keyword evidence="3" id="KW-1185">Reference proteome</keyword>
<name>A0AAW0QBV2_9PEZI</name>
<evidence type="ECO:0000313" key="3">
    <source>
        <dbReference type="Proteomes" id="UP001392437"/>
    </source>
</evidence>
<feature type="region of interest" description="Disordered" evidence="1">
    <location>
        <begin position="141"/>
        <end position="268"/>
    </location>
</feature>
<feature type="compositionally biased region" description="Basic and acidic residues" evidence="1">
    <location>
        <begin position="492"/>
        <end position="504"/>
    </location>
</feature>
<dbReference type="EMBL" id="JAQQWP010000011">
    <property type="protein sequence ID" value="KAK8096044.1"/>
    <property type="molecule type" value="Genomic_DNA"/>
</dbReference>
<reference evidence="2 3" key="1">
    <citation type="submission" date="2023-01" db="EMBL/GenBank/DDBJ databases">
        <title>Analysis of 21 Apiospora genomes using comparative genomics revels a genus with tremendous synthesis potential of carbohydrate active enzymes and secondary metabolites.</title>
        <authorList>
            <person name="Sorensen T."/>
        </authorList>
    </citation>
    <scope>NUCLEOTIDE SEQUENCE [LARGE SCALE GENOMIC DNA]</scope>
    <source>
        <strain evidence="2 3">CBS 117206</strain>
    </source>
</reference>
<feature type="compositionally biased region" description="Polar residues" evidence="1">
    <location>
        <begin position="595"/>
        <end position="607"/>
    </location>
</feature>
<feature type="compositionally biased region" description="Polar residues" evidence="1">
    <location>
        <begin position="194"/>
        <end position="203"/>
    </location>
</feature>
<gene>
    <name evidence="2" type="ORF">PG999_014066</name>
</gene>
<feature type="compositionally biased region" description="Low complexity" evidence="1">
    <location>
        <begin position="509"/>
        <end position="519"/>
    </location>
</feature>